<evidence type="ECO:0000313" key="2">
    <source>
        <dbReference type="EMBL" id="KAF6099995.1"/>
    </source>
</evidence>
<comment type="caution">
    <text evidence="2">The sequence shown here is derived from an EMBL/GenBank/DDBJ whole genome shotgun (WGS) entry which is preliminary data.</text>
</comment>
<proteinExistence type="predicted"/>
<feature type="compositionally biased region" description="Basic and acidic residues" evidence="1">
    <location>
        <begin position="33"/>
        <end position="48"/>
    </location>
</feature>
<feature type="region of interest" description="Disordered" evidence="1">
    <location>
        <begin position="1"/>
        <end position="61"/>
    </location>
</feature>
<dbReference type="EMBL" id="JABVXQ010000007">
    <property type="protein sequence ID" value="KAF6099995.1"/>
    <property type="molecule type" value="Genomic_DNA"/>
</dbReference>
<organism evidence="2 3">
    <name type="scientific">Phyllostomus discolor</name>
    <name type="common">pale spear-nosed bat</name>
    <dbReference type="NCBI Taxonomy" id="89673"/>
    <lineage>
        <taxon>Eukaryota</taxon>
        <taxon>Metazoa</taxon>
        <taxon>Chordata</taxon>
        <taxon>Craniata</taxon>
        <taxon>Vertebrata</taxon>
        <taxon>Euteleostomi</taxon>
        <taxon>Mammalia</taxon>
        <taxon>Eutheria</taxon>
        <taxon>Laurasiatheria</taxon>
        <taxon>Chiroptera</taxon>
        <taxon>Yangochiroptera</taxon>
        <taxon>Phyllostomidae</taxon>
        <taxon>Phyllostominae</taxon>
        <taxon>Phyllostomus</taxon>
    </lineage>
</organism>
<name>A0A833ZYK9_9CHIR</name>
<sequence>MGMWGGGQAGRPARSQGSWDALEFHPGPSAGTADDHEISEKTGRDACKGKAKLLGTRTHPLGPKEVCRLEERLVPQKSLVPQGSVWLWGPRRLCQGHVQTEGEASRHKMQEPGRAAVQAEPAACLGSFLSGGGLTRNQHPLP</sequence>
<dbReference type="AlphaFoldDB" id="A0A833ZYK9"/>
<accession>A0A833ZYK9</accession>
<reference evidence="2 3" key="1">
    <citation type="journal article" date="2020" name="Nature">
        <title>Six reference-quality genomes reveal evolution of bat adaptations.</title>
        <authorList>
            <person name="Jebb D."/>
            <person name="Huang Z."/>
            <person name="Pippel M."/>
            <person name="Hughes G.M."/>
            <person name="Lavrichenko K."/>
            <person name="Devanna P."/>
            <person name="Winkler S."/>
            <person name="Jermiin L.S."/>
            <person name="Skirmuntt E.C."/>
            <person name="Katzourakis A."/>
            <person name="Burkitt-Gray L."/>
            <person name="Ray D.A."/>
            <person name="Sullivan K.A.M."/>
            <person name="Roscito J.G."/>
            <person name="Kirilenko B.M."/>
            <person name="Davalos L.M."/>
            <person name="Corthals A.P."/>
            <person name="Power M.L."/>
            <person name="Jones G."/>
            <person name="Ransome R.D."/>
            <person name="Dechmann D.K.N."/>
            <person name="Locatelli A.G."/>
            <person name="Puechmaille S.J."/>
            <person name="Fedrigo O."/>
            <person name="Jarvis E.D."/>
            <person name="Hiller M."/>
            <person name="Vernes S.C."/>
            <person name="Myers E.W."/>
            <person name="Teeling E.C."/>
        </authorList>
    </citation>
    <scope>NUCLEOTIDE SEQUENCE [LARGE SCALE GENOMIC DNA]</scope>
    <source>
        <strain evidence="2">Bat1K_MPI-CBG_1</strain>
    </source>
</reference>
<evidence type="ECO:0000313" key="3">
    <source>
        <dbReference type="Proteomes" id="UP000664940"/>
    </source>
</evidence>
<dbReference type="Proteomes" id="UP000664940">
    <property type="component" value="Unassembled WGS sequence"/>
</dbReference>
<protein>
    <submittedName>
        <fullName evidence="2">Uncharacterized protein</fullName>
    </submittedName>
</protein>
<gene>
    <name evidence="2" type="ORF">HJG60_011711</name>
</gene>
<evidence type="ECO:0000256" key="1">
    <source>
        <dbReference type="SAM" id="MobiDB-lite"/>
    </source>
</evidence>